<feature type="compositionally biased region" description="Basic and acidic residues" evidence="1">
    <location>
        <begin position="304"/>
        <end position="323"/>
    </location>
</feature>
<feature type="compositionally biased region" description="Basic residues" evidence="1">
    <location>
        <begin position="178"/>
        <end position="187"/>
    </location>
</feature>
<feature type="compositionally biased region" description="Low complexity" evidence="1">
    <location>
        <begin position="794"/>
        <end position="810"/>
    </location>
</feature>
<feature type="compositionally biased region" description="Basic and acidic residues" evidence="1">
    <location>
        <begin position="19"/>
        <end position="30"/>
    </location>
</feature>
<feature type="compositionally biased region" description="Basic and acidic residues" evidence="1">
    <location>
        <begin position="541"/>
        <end position="554"/>
    </location>
</feature>
<feature type="compositionally biased region" description="Acidic residues" evidence="1">
    <location>
        <begin position="768"/>
        <end position="777"/>
    </location>
</feature>
<feature type="compositionally biased region" description="Polar residues" evidence="1">
    <location>
        <begin position="530"/>
        <end position="540"/>
    </location>
</feature>
<feature type="region of interest" description="Disordered" evidence="1">
    <location>
        <begin position="740"/>
        <end position="817"/>
    </location>
</feature>
<feature type="compositionally biased region" description="Basic and acidic residues" evidence="1">
    <location>
        <begin position="92"/>
        <end position="101"/>
    </location>
</feature>
<dbReference type="EMBL" id="JABMIG020000102">
    <property type="protein sequence ID" value="KAL3792424.1"/>
    <property type="molecule type" value="Genomic_DNA"/>
</dbReference>
<comment type="caution">
    <text evidence="2">The sequence shown here is derived from an EMBL/GenBank/DDBJ whole genome shotgun (WGS) entry which is preliminary data.</text>
</comment>
<feature type="compositionally biased region" description="Polar residues" evidence="1">
    <location>
        <begin position="582"/>
        <end position="605"/>
    </location>
</feature>
<proteinExistence type="predicted"/>
<feature type="compositionally biased region" description="Basic and acidic residues" evidence="1">
    <location>
        <begin position="65"/>
        <end position="80"/>
    </location>
</feature>
<reference evidence="2 3" key="1">
    <citation type="journal article" date="2020" name="G3 (Bethesda)">
        <title>Improved Reference Genome for Cyclotella cryptica CCMP332, a Model for Cell Wall Morphogenesis, Salinity Adaptation, and Lipid Production in Diatoms (Bacillariophyta).</title>
        <authorList>
            <person name="Roberts W.R."/>
            <person name="Downey K.M."/>
            <person name="Ruck E.C."/>
            <person name="Traller J.C."/>
            <person name="Alverson A.J."/>
        </authorList>
    </citation>
    <scope>NUCLEOTIDE SEQUENCE [LARGE SCALE GENOMIC DNA]</scope>
    <source>
        <strain evidence="2 3">CCMP332</strain>
    </source>
</reference>
<feature type="compositionally biased region" description="Polar residues" evidence="1">
    <location>
        <begin position="81"/>
        <end position="90"/>
    </location>
</feature>
<protein>
    <submittedName>
        <fullName evidence="2">Uncharacterized protein</fullName>
    </submittedName>
</protein>
<feature type="region of interest" description="Disordered" evidence="1">
    <location>
        <begin position="304"/>
        <end position="346"/>
    </location>
</feature>
<feature type="region of interest" description="Disordered" evidence="1">
    <location>
        <begin position="525"/>
        <end position="626"/>
    </location>
</feature>
<keyword evidence="3" id="KW-1185">Reference proteome</keyword>
<accession>A0ABD3PXH7</accession>
<feature type="compositionally biased region" description="Basic residues" evidence="1">
    <location>
        <begin position="1"/>
        <end position="11"/>
    </location>
</feature>
<gene>
    <name evidence="2" type="ORF">HJC23_001542</name>
</gene>
<feature type="compositionally biased region" description="Polar residues" evidence="1">
    <location>
        <begin position="120"/>
        <end position="134"/>
    </location>
</feature>
<feature type="compositionally biased region" description="Basic residues" evidence="1">
    <location>
        <begin position="782"/>
        <end position="793"/>
    </location>
</feature>
<feature type="compositionally biased region" description="Polar residues" evidence="1">
    <location>
        <begin position="33"/>
        <end position="42"/>
    </location>
</feature>
<dbReference type="AlphaFoldDB" id="A0ABD3PXH7"/>
<evidence type="ECO:0000313" key="3">
    <source>
        <dbReference type="Proteomes" id="UP001516023"/>
    </source>
</evidence>
<dbReference type="Proteomes" id="UP001516023">
    <property type="component" value="Unassembled WGS sequence"/>
</dbReference>
<organism evidence="2 3">
    <name type="scientific">Cyclotella cryptica</name>
    <dbReference type="NCBI Taxonomy" id="29204"/>
    <lineage>
        <taxon>Eukaryota</taxon>
        <taxon>Sar</taxon>
        <taxon>Stramenopiles</taxon>
        <taxon>Ochrophyta</taxon>
        <taxon>Bacillariophyta</taxon>
        <taxon>Coscinodiscophyceae</taxon>
        <taxon>Thalassiosirophycidae</taxon>
        <taxon>Stephanodiscales</taxon>
        <taxon>Stephanodiscaceae</taxon>
        <taxon>Cyclotella</taxon>
    </lineage>
</organism>
<evidence type="ECO:0000256" key="1">
    <source>
        <dbReference type="SAM" id="MobiDB-lite"/>
    </source>
</evidence>
<sequence>MKLSKKSKAHRCASPQAHKRSDNLDDDSRSSRHASVNSNDGNCGSDEWYATTISKSSFQKGMLHSKPDREKQKSSMERCETSCNSSNTEELQAEKEEKNDESSSTGDEAQAVKGRHHNQRTSTGGKMTSLNRPNQCTKGYMDMRCYSSLAVAVSKNSAKANAHREKFPEQITSPSQLKWHRTRRRRNNNSQNIVTLRPCRILSPEEAHRAKRKYNLVASTGHSLVQFLVYPNTTRGAYDSVVDDSLFPFYARGEWTLDEDSLGQYAQQQQKKMNNRDAVEAERLFLIRLFEHAVRVEKESEERAQKELEDYHHSNDSVEETPHVLKSPRNGAKSKDTSEDEDDVLESPRPLFEFEEDTAKECIDDEFLDAPYTQAINFDPDINNLDDGISNEPIRPGDVIEYYSPIFVVGDKRGLRQATVLYVDPKADVILRLSNGECLPEDTRVKRIKVIDGNDLVDHPGIYRPIETFKLVAGKAKGYNTGDGIMNEAARFGDIFRKNMNKMKASAEAEGFAPMDMVLKLNGGRRANHQDASVKSSSLTKKTENPTLRNKDVRPPLSPSSSSDSSTRETSKFRRLAPKQPPLNSKRTTTIPKQPKGNSDQVLHHSSSSSSSGDDNDQTLSEVRREKNASNCVSIFTSPEKITCTSRNSGKENVDNCFVVKKKAFGSASSPASLGTSLASSPASLGPSLASSPASLGTSLASSSDDDDSVGVSPAKCCKVNPAHSSPKVGSVALDLSTDLSSESSSERLTKKDSNHKKRGASSIQTLSDDDISDSDDEKPHFRDKRTKSKSSRKSLQSQLSSFSHVTTGGWTRGKGGWVKAADVPGFSLAFSRHK</sequence>
<evidence type="ECO:0000313" key="2">
    <source>
        <dbReference type="EMBL" id="KAL3792424.1"/>
    </source>
</evidence>
<feature type="compositionally biased region" description="Low complexity" evidence="1">
    <location>
        <begin position="668"/>
        <end position="703"/>
    </location>
</feature>
<name>A0ABD3PXH7_9STRA</name>
<feature type="region of interest" description="Disordered" evidence="1">
    <location>
        <begin position="668"/>
        <end position="713"/>
    </location>
</feature>
<feature type="region of interest" description="Disordered" evidence="1">
    <location>
        <begin position="161"/>
        <end position="191"/>
    </location>
</feature>
<feature type="region of interest" description="Disordered" evidence="1">
    <location>
        <begin position="1"/>
        <end position="134"/>
    </location>
</feature>